<evidence type="ECO:0000256" key="2">
    <source>
        <dbReference type="ARBA" id="ARBA00022723"/>
    </source>
</evidence>
<dbReference type="PANTHER" id="PTHR31845">
    <property type="entry name" value="FINGER DOMAIN PROTEIN, PUTATIVE-RELATED"/>
    <property type="match status" value="1"/>
</dbReference>
<dbReference type="InterPro" id="IPR001138">
    <property type="entry name" value="Zn2Cys6_DnaBD"/>
</dbReference>
<dbReference type="PROSITE" id="PS50048">
    <property type="entry name" value="ZN2_CY6_FUNGAL_2"/>
    <property type="match status" value="1"/>
</dbReference>
<dbReference type="AlphaFoldDB" id="A0A6A6RQ26"/>
<keyword evidence="14" id="KW-1185">Reference proteome</keyword>
<keyword evidence="6" id="KW-0804">Transcription</keyword>
<comment type="similarity">
    <text evidence="8">Belongs to the prtT family.</text>
</comment>
<dbReference type="SMART" id="SM00066">
    <property type="entry name" value="GAL4"/>
    <property type="match status" value="1"/>
</dbReference>
<keyword evidence="3" id="KW-0862">Zinc</keyword>
<dbReference type="OrthoDB" id="2595934at2759"/>
<dbReference type="Gene3D" id="4.10.240.10">
    <property type="entry name" value="Zn(2)-C6 fungal-type DNA-binding domain"/>
    <property type="match status" value="1"/>
</dbReference>
<evidence type="ECO:0000256" key="5">
    <source>
        <dbReference type="ARBA" id="ARBA00023125"/>
    </source>
</evidence>
<dbReference type="InterPro" id="IPR051089">
    <property type="entry name" value="prtT"/>
</dbReference>
<keyword evidence="2" id="KW-0479">Metal-binding</keyword>
<dbReference type="Proteomes" id="UP000799753">
    <property type="component" value="Unassembled WGS sequence"/>
</dbReference>
<feature type="domain" description="Zn(2)-C6 fungal-type" evidence="12">
    <location>
        <begin position="11"/>
        <end position="43"/>
    </location>
</feature>
<keyword evidence="11" id="KW-0175">Coiled coil</keyword>
<dbReference type="GO" id="GO:0000981">
    <property type="term" value="F:DNA-binding transcription factor activity, RNA polymerase II-specific"/>
    <property type="evidence" value="ECO:0007669"/>
    <property type="project" value="InterPro"/>
</dbReference>
<reference evidence="13" key="1">
    <citation type="journal article" date="2020" name="Stud. Mycol.">
        <title>101 Dothideomycetes genomes: a test case for predicting lifestyles and emergence of pathogens.</title>
        <authorList>
            <person name="Haridas S."/>
            <person name="Albert R."/>
            <person name="Binder M."/>
            <person name="Bloem J."/>
            <person name="Labutti K."/>
            <person name="Salamov A."/>
            <person name="Andreopoulos B."/>
            <person name="Baker S."/>
            <person name="Barry K."/>
            <person name="Bills G."/>
            <person name="Bluhm B."/>
            <person name="Cannon C."/>
            <person name="Castanera R."/>
            <person name="Culley D."/>
            <person name="Daum C."/>
            <person name="Ezra D."/>
            <person name="Gonzalez J."/>
            <person name="Henrissat B."/>
            <person name="Kuo A."/>
            <person name="Liang C."/>
            <person name="Lipzen A."/>
            <person name="Lutzoni F."/>
            <person name="Magnuson J."/>
            <person name="Mondo S."/>
            <person name="Nolan M."/>
            <person name="Ohm R."/>
            <person name="Pangilinan J."/>
            <person name="Park H.-J."/>
            <person name="Ramirez L."/>
            <person name="Alfaro M."/>
            <person name="Sun H."/>
            <person name="Tritt A."/>
            <person name="Yoshinaga Y."/>
            <person name="Zwiers L.-H."/>
            <person name="Turgeon B."/>
            <person name="Goodwin S."/>
            <person name="Spatafora J."/>
            <person name="Crous P."/>
            <person name="Grigoriev I."/>
        </authorList>
    </citation>
    <scope>NUCLEOTIDE SEQUENCE</scope>
    <source>
        <strain evidence="13">CBS 473.64</strain>
    </source>
</reference>
<evidence type="ECO:0000313" key="13">
    <source>
        <dbReference type="EMBL" id="KAF2636671.1"/>
    </source>
</evidence>
<sequence length="576" mass="64217">MPPDRGRASKACTACRKQKTRCYETATGRACLRCDRLGQECSLSGEALSHRGSMGVATESDERIERLERLVAALARRLDDVESNMPLHSDATPAKSAPALAQDDEHIHPDLEIHNNEETTAPLFVLRDATTQSGFRAADRTTTNTPLRGLSDDIIFKGLLSEQDAISLLAIFQENYGQWVSFNPVTPTIRLLEDVRKSPLLLAACCLIAVRHTSQEQVARLAPKLFSEAKSLMSVAMLNVPQPIEFFQASLVLSLWSTTIGQIPLGIDSWLLSGFALQHSVASGLFVTSVNGRRTVLDKQELDNLCIWNHLCLVHLHYCVGTRRKAVLIQQDVDRCRLILGSSHATNFEYRMVAEVHLYWIMYQSCSVPIDLPKTQAVLHTWKDEWGFLLDQPRSQFIQMGFLFAQLLVYDLSLKNRSAAVRESLLSEMVRLSTSIINLTMDTLSDTEDERTPHLTDHIYHMISFAAVTLCRLLHNYEDQLSTSHNLQDLDPLILSLVSLLHAIGLPCHVAHTMGDVVAAFHKKLRPDAGPSPSTSYAGVDPAIQDDFAQLFPEFYGTSSFDIINGSMLPDFQPIL</sequence>
<evidence type="ECO:0000313" key="14">
    <source>
        <dbReference type="Proteomes" id="UP000799753"/>
    </source>
</evidence>
<name>A0A6A6RQ26_9PLEO</name>
<evidence type="ECO:0000256" key="1">
    <source>
        <dbReference type="ARBA" id="ARBA00004123"/>
    </source>
</evidence>
<evidence type="ECO:0000256" key="7">
    <source>
        <dbReference type="ARBA" id="ARBA00023242"/>
    </source>
</evidence>
<dbReference type="CDD" id="cd12148">
    <property type="entry name" value="fungal_TF_MHR"/>
    <property type="match status" value="1"/>
</dbReference>
<gene>
    <name evidence="13" type="ORF">P280DRAFT_552840</name>
</gene>
<feature type="coiled-coil region" evidence="11">
    <location>
        <begin position="57"/>
        <end position="84"/>
    </location>
</feature>
<dbReference type="PANTHER" id="PTHR31845:SF34">
    <property type="entry name" value="TRANSCRIPTIONAL ACTIVATOR OF PROTEASES PRTT"/>
    <property type="match status" value="1"/>
</dbReference>
<accession>A0A6A6RQ26</accession>
<dbReference type="Pfam" id="PF00172">
    <property type="entry name" value="Zn_clus"/>
    <property type="match status" value="1"/>
</dbReference>
<organism evidence="13 14">
    <name type="scientific">Massarina eburnea CBS 473.64</name>
    <dbReference type="NCBI Taxonomy" id="1395130"/>
    <lineage>
        <taxon>Eukaryota</taxon>
        <taxon>Fungi</taxon>
        <taxon>Dikarya</taxon>
        <taxon>Ascomycota</taxon>
        <taxon>Pezizomycotina</taxon>
        <taxon>Dothideomycetes</taxon>
        <taxon>Pleosporomycetidae</taxon>
        <taxon>Pleosporales</taxon>
        <taxon>Massarineae</taxon>
        <taxon>Massarinaceae</taxon>
        <taxon>Massarina</taxon>
    </lineage>
</organism>
<evidence type="ECO:0000256" key="4">
    <source>
        <dbReference type="ARBA" id="ARBA00023015"/>
    </source>
</evidence>
<dbReference type="SUPFAM" id="SSF57701">
    <property type="entry name" value="Zn2/Cys6 DNA-binding domain"/>
    <property type="match status" value="1"/>
</dbReference>
<evidence type="ECO:0000256" key="8">
    <source>
        <dbReference type="ARBA" id="ARBA00038134"/>
    </source>
</evidence>
<keyword evidence="7" id="KW-0539">Nucleus</keyword>
<dbReference type="GO" id="GO:0005634">
    <property type="term" value="C:nucleus"/>
    <property type="evidence" value="ECO:0007669"/>
    <property type="project" value="UniProtKB-SubCell"/>
</dbReference>
<evidence type="ECO:0000256" key="10">
    <source>
        <dbReference type="ARBA" id="ARBA00042461"/>
    </source>
</evidence>
<dbReference type="EMBL" id="MU006797">
    <property type="protein sequence ID" value="KAF2636671.1"/>
    <property type="molecule type" value="Genomic_DNA"/>
</dbReference>
<comment type="subcellular location">
    <subcellularLocation>
        <location evidence="1">Nucleus</location>
    </subcellularLocation>
</comment>
<evidence type="ECO:0000256" key="9">
    <source>
        <dbReference type="ARBA" id="ARBA00041135"/>
    </source>
</evidence>
<dbReference type="CDD" id="cd00067">
    <property type="entry name" value="GAL4"/>
    <property type="match status" value="1"/>
</dbReference>
<dbReference type="PROSITE" id="PS00463">
    <property type="entry name" value="ZN2_CY6_FUNGAL_1"/>
    <property type="match status" value="1"/>
</dbReference>
<protein>
    <recommendedName>
        <fullName evidence="9">Transcriptional activator of proteases prtT</fullName>
    </recommendedName>
    <alternativeName>
        <fullName evidence="10">Zn(2)-C6 zinc finger-containing protein prtT</fullName>
    </alternativeName>
</protein>
<evidence type="ECO:0000256" key="3">
    <source>
        <dbReference type="ARBA" id="ARBA00022833"/>
    </source>
</evidence>
<dbReference type="InterPro" id="IPR036864">
    <property type="entry name" value="Zn2-C6_fun-type_DNA-bd_sf"/>
</dbReference>
<evidence type="ECO:0000259" key="12">
    <source>
        <dbReference type="PROSITE" id="PS50048"/>
    </source>
</evidence>
<dbReference type="GO" id="GO:0008270">
    <property type="term" value="F:zinc ion binding"/>
    <property type="evidence" value="ECO:0007669"/>
    <property type="project" value="InterPro"/>
</dbReference>
<evidence type="ECO:0000256" key="11">
    <source>
        <dbReference type="SAM" id="Coils"/>
    </source>
</evidence>
<keyword evidence="4" id="KW-0805">Transcription regulation</keyword>
<proteinExistence type="inferred from homology"/>
<dbReference type="GO" id="GO:0000976">
    <property type="term" value="F:transcription cis-regulatory region binding"/>
    <property type="evidence" value="ECO:0007669"/>
    <property type="project" value="TreeGrafter"/>
</dbReference>
<keyword evidence="5" id="KW-0238">DNA-binding</keyword>
<evidence type="ECO:0000256" key="6">
    <source>
        <dbReference type="ARBA" id="ARBA00023163"/>
    </source>
</evidence>